<dbReference type="InterPro" id="IPR002509">
    <property type="entry name" value="NODB_dom"/>
</dbReference>
<comment type="caution">
    <text evidence="9">The sequence shown here is derived from an EMBL/GenBank/DDBJ whole genome shotgun (WGS) entry which is preliminary data.</text>
</comment>
<comment type="cofactor">
    <cofactor evidence="1">
        <name>Co(2+)</name>
        <dbReference type="ChEBI" id="CHEBI:48828"/>
    </cofactor>
</comment>
<dbReference type="EMBL" id="JAQIZZ010000005">
    <property type="protein sequence ID" value="KAJ5540759.1"/>
    <property type="molecule type" value="Genomic_DNA"/>
</dbReference>
<feature type="domain" description="NodB homology" evidence="8">
    <location>
        <begin position="58"/>
        <end position="245"/>
    </location>
</feature>
<evidence type="ECO:0000256" key="1">
    <source>
        <dbReference type="ARBA" id="ARBA00001941"/>
    </source>
</evidence>
<dbReference type="Proteomes" id="UP001220324">
    <property type="component" value="Unassembled WGS sequence"/>
</dbReference>
<dbReference type="CDD" id="cd10951">
    <property type="entry name" value="CE4_ClCDA_like"/>
    <property type="match status" value="1"/>
</dbReference>
<evidence type="ECO:0000256" key="7">
    <source>
        <dbReference type="SAM" id="SignalP"/>
    </source>
</evidence>
<keyword evidence="6" id="KW-0170">Cobalt</keyword>
<evidence type="ECO:0000256" key="2">
    <source>
        <dbReference type="ARBA" id="ARBA00022723"/>
    </source>
</evidence>
<evidence type="ECO:0000256" key="6">
    <source>
        <dbReference type="ARBA" id="ARBA00023285"/>
    </source>
</evidence>
<reference evidence="9 10" key="1">
    <citation type="journal article" date="2023" name="IMA Fungus">
        <title>Comparative genomic study of the Penicillium genus elucidates a diverse pangenome and 15 lateral gene transfer events.</title>
        <authorList>
            <person name="Petersen C."/>
            <person name="Sorensen T."/>
            <person name="Nielsen M.R."/>
            <person name="Sondergaard T.E."/>
            <person name="Sorensen J.L."/>
            <person name="Fitzpatrick D.A."/>
            <person name="Frisvad J.C."/>
            <person name="Nielsen K.L."/>
        </authorList>
    </citation>
    <scope>NUCLEOTIDE SEQUENCE [LARGE SCALE GENOMIC DNA]</scope>
    <source>
        <strain evidence="9 10">IBT 35679</strain>
    </source>
</reference>
<dbReference type="PANTHER" id="PTHR46471:SF2">
    <property type="entry name" value="CHITIN DEACETYLASE-RELATED"/>
    <property type="match status" value="1"/>
</dbReference>
<dbReference type="GO" id="GO:0005975">
    <property type="term" value="P:carbohydrate metabolic process"/>
    <property type="evidence" value="ECO:0007669"/>
    <property type="project" value="InterPro"/>
</dbReference>
<evidence type="ECO:0000313" key="9">
    <source>
        <dbReference type="EMBL" id="KAJ5540759.1"/>
    </source>
</evidence>
<keyword evidence="4" id="KW-0378">Hydrolase</keyword>
<dbReference type="GO" id="GO:0046872">
    <property type="term" value="F:metal ion binding"/>
    <property type="evidence" value="ECO:0007669"/>
    <property type="project" value="UniProtKB-KW"/>
</dbReference>
<dbReference type="AlphaFoldDB" id="A0AAD6CV58"/>
<dbReference type="InterPro" id="IPR011330">
    <property type="entry name" value="Glyco_hydro/deAcase_b/a-brl"/>
</dbReference>
<keyword evidence="10" id="KW-1185">Reference proteome</keyword>
<dbReference type="GO" id="GO:0016810">
    <property type="term" value="F:hydrolase activity, acting on carbon-nitrogen (but not peptide) bonds"/>
    <property type="evidence" value="ECO:0007669"/>
    <property type="project" value="InterPro"/>
</dbReference>
<protein>
    <recommendedName>
        <fullName evidence="8">NodB homology domain-containing protein</fullName>
    </recommendedName>
</protein>
<keyword evidence="5" id="KW-0119">Carbohydrate metabolism</keyword>
<keyword evidence="3 7" id="KW-0732">Signal</keyword>
<dbReference type="Pfam" id="PF01522">
    <property type="entry name" value="Polysacc_deac_1"/>
    <property type="match status" value="1"/>
</dbReference>
<dbReference type="PROSITE" id="PS51677">
    <property type="entry name" value="NODB"/>
    <property type="match status" value="1"/>
</dbReference>
<feature type="chain" id="PRO_5042254936" description="NodB homology domain-containing protein" evidence="7">
    <location>
        <begin position="20"/>
        <end position="260"/>
    </location>
</feature>
<evidence type="ECO:0000256" key="4">
    <source>
        <dbReference type="ARBA" id="ARBA00022801"/>
    </source>
</evidence>
<evidence type="ECO:0000313" key="10">
    <source>
        <dbReference type="Proteomes" id="UP001220324"/>
    </source>
</evidence>
<sequence>MHLRGLLTTVSLSLGLSSAVVIPQSTQFVQTDSFFNVTKRQGSPIPYGLIITHCNVPNTVALTFDDGPFIYTGQILDTLSKHGARATFFLNGVNKGNIDSSHELVQRTLAEGHQLGSHTWGHLSLDTLSYNEIISQMTDLEDAFMRILGIFPTYMRAPYLMVTADVLNAMTALEYHVIGASIDTKDYENDHPDDSWRSFEKFRAELDAGGTIVLAHDSHQTTVEILVDNMLVEIALRGHETVTVGECLADPPEYWYRTSR</sequence>
<accession>A0AAD6CV58</accession>
<evidence type="ECO:0000256" key="5">
    <source>
        <dbReference type="ARBA" id="ARBA00023277"/>
    </source>
</evidence>
<dbReference type="SUPFAM" id="SSF88713">
    <property type="entry name" value="Glycoside hydrolase/deacetylase"/>
    <property type="match status" value="1"/>
</dbReference>
<feature type="signal peptide" evidence="7">
    <location>
        <begin position="1"/>
        <end position="19"/>
    </location>
</feature>
<dbReference type="Gene3D" id="3.20.20.370">
    <property type="entry name" value="Glycoside hydrolase/deacetylase"/>
    <property type="match status" value="1"/>
</dbReference>
<name>A0AAD6CV58_9EURO</name>
<proteinExistence type="predicted"/>
<evidence type="ECO:0000259" key="8">
    <source>
        <dbReference type="PROSITE" id="PS51677"/>
    </source>
</evidence>
<dbReference type="PANTHER" id="PTHR46471">
    <property type="entry name" value="CHITIN DEACETYLASE"/>
    <property type="match status" value="1"/>
</dbReference>
<gene>
    <name evidence="9" type="ORF">N7494_005835</name>
</gene>
<organism evidence="9 10">
    <name type="scientific">Penicillium frequentans</name>
    <dbReference type="NCBI Taxonomy" id="3151616"/>
    <lineage>
        <taxon>Eukaryota</taxon>
        <taxon>Fungi</taxon>
        <taxon>Dikarya</taxon>
        <taxon>Ascomycota</taxon>
        <taxon>Pezizomycotina</taxon>
        <taxon>Eurotiomycetes</taxon>
        <taxon>Eurotiomycetidae</taxon>
        <taxon>Eurotiales</taxon>
        <taxon>Aspergillaceae</taxon>
        <taxon>Penicillium</taxon>
    </lineage>
</organism>
<evidence type="ECO:0000256" key="3">
    <source>
        <dbReference type="ARBA" id="ARBA00022729"/>
    </source>
</evidence>
<keyword evidence="2" id="KW-0479">Metal-binding</keyword>